<protein>
    <submittedName>
        <fullName evidence="5">Nitroreductase family protein</fullName>
    </submittedName>
</protein>
<evidence type="ECO:0000256" key="1">
    <source>
        <dbReference type="ARBA" id="ARBA00004496"/>
    </source>
</evidence>
<dbReference type="EMBL" id="RCHT01000001">
    <property type="protein sequence ID" value="RLL14614.1"/>
    <property type="molecule type" value="Genomic_DNA"/>
</dbReference>
<sequence>MNTFLSALKARRTCYRIGSGSPIDDSRISGLVKEAISVTPSAFNMQSTRAVLLFGAEHEKLWKIVLESLRAIVPPDAFAATEGKIRSFAAGHGTVLYFDDTAVTDDYAGRFSTYRDNFPVWAQQANGMAQLNVWTLLEEAGLGASLQHYNPLIDEEVRRTWRLPESWKLVAQMPFGKPLAPPDPKESADPDALVKVFP</sequence>
<dbReference type="FunFam" id="3.40.109.10:FF:000001">
    <property type="entry name" value="Nitroreductase family"/>
    <property type="match status" value="1"/>
</dbReference>
<dbReference type="Pfam" id="PF00881">
    <property type="entry name" value="Nitroreductase"/>
    <property type="match status" value="1"/>
</dbReference>
<dbReference type="Gene3D" id="3.40.109.10">
    <property type="entry name" value="NADH Oxidase"/>
    <property type="match status" value="1"/>
</dbReference>
<feature type="domain" description="Nitroreductase" evidence="4">
    <location>
        <begin position="9"/>
        <end position="177"/>
    </location>
</feature>
<evidence type="ECO:0000313" key="6">
    <source>
        <dbReference type="Proteomes" id="UP000276301"/>
    </source>
</evidence>
<dbReference type="RefSeq" id="WP_121585688.1">
    <property type="nucleotide sequence ID" value="NZ_RCHT01000001.1"/>
</dbReference>
<name>A0A498D236_9FIRM</name>
<keyword evidence="6" id="KW-1185">Reference proteome</keyword>
<dbReference type="Proteomes" id="UP000276301">
    <property type="component" value="Unassembled WGS sequence"/>
</dbReference>
<accession>A0A498D236</accession>
<dbReference type="PANTHER" id="PTHR43035">
    <property type="entry name" value="FATTY ACID REPRESSION MUTANT PROTEIN 2-RELATED"/>
    <property type="match status" value="1"/>
</dbReference>
<comment type="caution">
    <text evidence="5">The sequence shown here is derived from an EMBL/GenBank/DDBJ whole genome shotgun (WGS) entry which is preliminary data.</text>
</comment>
<dbReference type="InterPro" id="IPR029479">
    <property type="entry name" value="Nitroreductase"/>
</dbReference>
<proteinExistence type="predicted"/>
<gene>
    <name evidence="5" type="ORF">D4A47_01120</name>
</gene>
<evidence type="ECO:0000313" key="5">
    <source>
        <dbReference type="EMBL" id="RLL14614.1"/>
    </source>
</evidence>
<dbReference type="InterPro" id="IPR000415">
    <property type="entry name" value="Nitroreductase-like"/>
</dbReference>
<dbReference type="SUPFAM" id="SSF55469">
    <property type="entry name" value="FMN-dependent nitroreductase-like"/>
    <property type="match status" value="1"/>
</dbReference>
<reference evidence="5 6" key="1">
    <citation type="submission" date="2018-10" db="EMBL/GenBank/DDBJ databases">
        <title>Anaerotruncus faecis sp. nov., isolated from human feces.</title>
        <authorList>
            <person name="Wang Y.-J."/>
        </authorList>
    </citation>
    <scope>NUCLEOTIDE SEQUENCE [LARGE SCALE GENOMIC DNA]</scope>
    <source>
        <strain evidence="5 6">22A2-44</strain>
    </source>
</reference>
<keyword evidence="3" id="KW-0560">Oxidoreductase</keyword>
<dbReference type="GO" id="GO:0034599">
    <property type="term" value="P:cellular response to oxidative stress"/>
    <property type="evidence" value="ECO:0007669"/>
    <property type="project" value="InterPro"/>
</dbReference>
<organism evidence="5 6">
    <name type="scientific">Anaerotruncus massiliensis</name>
    <name type="common">ex Liu et al. 2021</name>
    <dbReference type="NCBI Taxonomy" id="2321404"/>
    <lineage>
        <taxon>Bacteria</taxon>
        <taxon>Bacillati</taxon>
        <taxon>Bacillota</taxon>
        <taxon>Clostridia</taxon>
        <taxon>Eubacteriales</taxon>
        <taxon>Oscillospiraceae</taxon>
        <taxon>Anaerotruncus</taxon>
    </lineage>
</organism>
<comment type="subcellular location">
    <subcellularLocation>
        <location evidence="1">Cytoplasm</location>
    </subcellularLocation>
</comment>
<evidence type="ECO:0000256" key="3">
    <source>
        <dbReference type="ARBA" id="ARBA00023002"/>
    </source>
</evidence>
<dbReference type="GO" id="GO:0005737">
    <property type="term" value="C:cytoplasm"/>
    <property type="evidence" value="ECO:0007669"/>
    <property type="project" value="UniProtKB-SubCell"/>
</dbReference>
<dbReference type="InterPro" id="IPR033877">
    <property type="entry name" value="Frm2/Hbn1"/>
</dbReference>
<dbReference type="GO" id="GO:0016491">
    <property type="term" value="F:oxidoreductase activity"/>
    <property type="evidence" value="ECO:0007669"/>
    <property type="project" value="UniProtKB-KW"/>
</dbReference>
<dbReference type="PANTHER" id="PTHR43035:SF1">
    <property type="entry name" value="FATTY ACID REPRESSION MUTANT PROTEIN 2-RELATED"/>
    <property type="match status" value="1"/>
</dbReference>
<dbReference type="CDD" id="cd02140">
    <property type="entry name" value="Frm2-like"/>
    <property type="match status" value="1"/>
</dbReference>
<evidence type="ECO:0000259" key="4">
    <source>
        <dbReference type="Pfam" id="PF00881"/>
    </source>
</evidence>
<keyword evidence="2" id="KW-0963">Cytoplasm</keyword>
<dbReference type="AlphaFoldDB" id="A0A498D236"/>
<evidence type="ECO:0000256" key="2">
    <source>
        <dbReference type="ARBA" id="ARBA00022490"/>
    </source>
</evidence>